<dbReference type="RefSeq" id="WP_184979137.1">
    <property type="nucleotide sequence ID" value="NZ_BAAALO010000099.1"/>
</dbReference>
<dbReference type="EMBL" id="JACHIU010000001">
    <property type="protein sequence ID" value="MBB6472008.1"/>
    <property type="molecule type" value="Genomic_DNA"/>
</dbReference>
<accession>A0A7X0M4V0</accession>
<dbReference type="PROSITE" id="PS01031">
    <property type="entry name" value="SHSP"/>
    <property type="match status" value="1"/>
</dbReference>
<evidence type="ECO:0000256" key="2">
    <source>
        <dbReference type="RuleBase" id="RU003616"/>
    </source>
</evidence>
<feature type="compositionally biased region" description="Basic and acidic residues" evidence="3">
    <location>
        <begin position="137"/>
        <end position="159"/>
    </location>
</feature>
<dbReference type="PANTHER" id="PTHR11527">
    <property type="entry name" value="HEAT-SHOCK PROTEIN 20 FAMILY MEMBER"/>
    <property type="match status" value="1"/>
</dbReference>
<evidence type="ECO:0000259" key="4">
    <source>
        <dbReference type="PROSITE" id="PS01031"/>
    </source>
</evidence>
<proteinExistence type="inferred from homology"/>
<dbReference type="Proteomes" id="UP000555564">
    <property type="component" value="Unassembled WGS sequence"/>
</dbReference>
<dbReference type="InterPro" id="IPR031107">
    <property type="entry name" value="Small_HSP"/>
</dbReference>
<gene>
    <name evidence="5" type="ORF">BJ992_001439</name>
</gene>
<dbReference type="AlphaFoldDB" id="A0A7X0M4V0"/>
<comment type="caution">
    <text evidence="5">The sequence shown here is derived from an EMBL/GenBank/DDBJ whole genome shotgun (WGS) entry which is preliminary data.</text>
</comment>
<evidence type="ECO:0000256" key="3">
    <source>
        <dbReference type="SAM" id="MobiDB-lite"/>
    </source>
</evidence>
<evidence type="ECO:0000313" key="5">
    <source>
        <dbReference type="EMBL" id="MBB6472008.1"/>
    </source>
</evidence>
<organism evidence="5 6">
    <name type="scientific">Sphaerisporangium rubeum</name>
    <dbReference type="NCBI Taxonomy" id="321317"/>
    <lineage>
        <taxon>Bacteria</taxon>
        <taxon>Bacillati</taxon>
        <taxon>Actinomycetota</taxon>
        <taxon>Actinomycetes</taxon>
        <taxon>Streptosporangiales</taxon>
        <taxon>Streptosporangiaceae</taxon>
        <taxon>Sphaerisporangium</taxon>
    </lineage>
</organism>
<evidence type="ECO:0000256" key="1">
    <source>
        <dbReference type="PROSITE-ProRule" id="PRU00285"/>
    </source>
</evidence>
<feature type="domain" description="SHSP" evidence="4">
    <location>
        <begin position="35"/>
        <end position="144"/>
    </location>
</feature>
<name>A0A7X0M4V0_9ACTN</name>
<evidence type="ECO:0000313" key="6">
    <source>
        <dbReference type="Proteomes" id="UP000555564"/>
    </source>
</evidence>
<dbReference type="InterPro" id="IPR002068">
    <property type="entry name" value="A-crystallin/Hsp20_dom"/>
</dbReference>
<protein>
    <submittedName>
        <fullName evidence="5">HSP20 family protein</fullName>
    </submittedName>
</protein>
<dbReference type="CDD" id="cd06464">
    <property type="entry name" value="ACD_sHsps-like"/>
    <property type="match status" value="1"/>
</dbReference>
<dbReference type="InterPro" id="IPR008978">
    <property type="entry name" value="HSP20-like_chaperone"/>
</dbReference>
<reference evidence="5 6" key="1">
    <citation type="submission" date="2020-08" db="EMBL/GenBank/DDBJ databases">
        <title>Sequencing the genomes of 1000 actinobacteria strains.</title>
        <authorList>
            <person name="Klenk H.-P."/>
        </authorList>
    </citation>
    <scope>NUCLEOTIDE SEQUENCE [LARGE SCALE GENOMIC DNA]</scope>
    <source>
        <strain evidence="5 6">DSM 44936</strain>
    </source>
</reference>
<sequence length="159" mass="17884">MHTIEPAAMLRRDPFADVQELLRRIGWMIPPAGEAEAERPWMPVAETDESGDAYTIKLELPGVSAEDIEIGITDRDLCINGEVREEEEGATALRMRMGRLHYHTTLPSDVDDDKVEASLHDGVLTVRVPKAAQGRTRRIEVSGNHGKEQQKRPRQEGRH</sequence>
<dbReference type="Gene3D" id="2.60.40.790">
    <property type="match status" value="1"/>
</dbReference>
<dbReference type="Pfam" id="PF00011">
    <property type="entry name" value="HSP20"/>
    <property type="match status" value="1"/>
</dbReference>
<keyword evidence="6" id="KW-1185">Reference proteome</keyword>
<feature type="region of interest" description="Disordered" evidence="3">
    <location>
        <begin position="130"/>
        <end position="159"/>
    </location>
</feature>
<comment type="similarity">
    <text evidence="1 2">Belongs to the small heat shock protein (HSP20) family.</text>
</comment>
<dbReference type="SUPFAM" id="SSF49764">
    <property type="entry name" value="HSP20-like chaperones"/>
    <property type="match status" value="1"/>
</dbReference>